<keyword evidence="2" id="KW-1185">Reference proteome</keyword>
<name>A0A9P7JYN9_9AGAM</name>
<proteinExistence type="predicted"/>
<evidence type="ECO:0000313" key="2">
    <source>
        <dbReference type="Proteomes" id="UP000823399"/>
    </source>
</evidence>
<dbReference type="RefSeq" id="XP_041297148.1">
    <property type="nucleotide sequence ID" value="XM_041430939.1"/>
</dbReference>
<dbReference type="Proteomes" id="UP000823399">
    <property type="component" value="Unassembled WGS sequence"/>
</dbReference>
<dbReference type="AlphaFoldDB" id="A0A9P7JYN9"/>
<accession>A0A9P7JYN9</accession>
<gene>
    <name evidence="1" type="ORF">F5147DRAFT_569106</name>
</gene>
<dbReference type="GeneID" id="64693198"/>
<dbReference type="OrthoDB" id="2681076at2759"/>
<sequence>GFTKLQKFAFSARRPVEFAWSDTCRFDKQINAELDEPRRSIFRWYPNSAHLHHPSGPSRMVNGRQGLYVTRPPCTCQDQLQDRQAWIPLTDDEMTRTLHILEILIIESYRHSSSPAPSSTQALSRSVRCA</sequence>
<organism evidence="1 2">
    <name type="scientific">Suillus discolor</name>
    <dbReference type="NCBI Taxonomy" id="1912936"/>
    <lineage>
        <taxon>Eukaryota</taxon>
        <taxon>Fungi</taxon>
        <taxon>Dikarya</taxon>
        <taxon>Basidiomycota</taxon>
        <taxon>Agaricomycotina</taxon>
        <taxon>Agaricomycetes</taxon>
        <taxon>Agaricomycetidae</taxon>
        <taxon>Boletales</taxon>
        <taxon>Suillineae</taxon>
        <taxon>Suillaceae</taxon>
        <taxon>Suillus</taxon>
    </lineage>
</organism>
<evidence type="ECO:0000313" key="1">
    <source>
        <dbReference type="EMBL" id="KAG2115769.1"/>
    </source>
</evidence>
<feature type="non-terminal residue" evidence="1">
    <location>
        <position position="1"/>
    </location>
</feature>
<dbReference type="EMBL" id="JABBWM010000007">
    <property type="protein sequence ID" value="KAG2115769.1"/>
    <property type="molecule type" value="Genomic_DNA"/>
</dbReference>
<reference evidence="1" key="1">
    <citation type="journal article" date="2020" name="New Phytol.">
        <title>Comparative genomics reveals dynamic genome evolution in host specialist ectomycorrhizal fungi.</title>
        <authorList>
            <person name="Lofgren L.A."/>
            <person name="Nguyen N.H."/>
            <person name="Vilgalys R."/>
            <person name="Ruytinx J."/>
            <person name="Liao H.L."/>
            <person name="Branco S."/>
            <person name="Kuo A."/>
            <person name="LaButti K."/>
            <person name="Lipzen A."/>
            <person name="Andreopoulos W."/>
            <person name="Pangilinan J."/>
            <person name="Riley R."/>
            <person name="Hundley H."/>
            <person name="Na H."/>
            <person name="Barry K."/>
            <person name="Grigoriev I.V."/>
            <person name="Stajich J.E."/>
            <person name="Kennedy P.G."/>
        </authorList>
    </citation>
    <scope>NUCLEOTIDE SEQUENCE</scope>
    <source>
        <strain evidence="1">FC423</strain>
    </source>
</reference>
<comment type="caution">
    <text evidence="1">The sequence shown here is derived from an EMBL/GenBank/DDBJ whole genome shotgun (WGS) entry which is preliminary data.</text>
</comment>
<protein>
    <submittedName>
        <fullName evidence="1">Uncharacterized protein</fullName>
    </submittedName>
</protein>